<keyword evidence="5" id="KW-1185">Reference proteome</keyword>
<name>A0A448WXL2_9PLAT</name>
<dbReference type="PROSITE" id="PS50297">
    <property type="entry name" value="ANK_REP_REGION"/>
    <property type="match status" value="1"/>
</dbReference>
<evidence type="ECO:0000313" key="5">
    <source>
        <dbReference type="Proteomes" id="UP000784294"/>
    </source>
</evidence>
<dbReference type="AlphaFoldDB" id="A0A448WXL2"/>
<dbReference type="SMART" id="SM00248">
    <property type="entry name" value="ANK"/>
    <property type="match status" value="2"/>
</dbReference>
<keyword evidence="1" id="KW-0677">Repeat</keyword>
<evidence type="ECO:0000313" key="4">
    <source>
        <dbReference type="EMBL" id="VEL22653.1"/>
    </source>
</evidence>
<dbReference type="PANTHER" id="PTHR24189:SF50">
    <property type="entry name" value="ANKYRIN REPEAT AND SOCS BOX PROTEIN 2"/>
    <property type="match status" value="1"/>
</dbReference>
<feature type="repeat" description="ANK" evidence="3">
    <location>
        <begin position="52"/>
        <end position="84"/>
    </location>
</feature>
<dbReference type="Gene3D" id="1.25.40.20">
    <property type="entry name" value="Ankyrin repeat-containing domain"/>
    <property type="match status" value="1"/>
</dbReference>
<comment type="caution">
    <text evidence="4">The sequence shown here is derived from an EMBL/GenBank/DDBJ whole genome shotgun (WGS) entry which is preliminary data.</text>
</comment>
<dbReference type="EMBL" id="CAAALY010057709">
    <property type="protein sequence ID" value="VEL22653.1"/>
    <property type="molecule type" value="Genomic_DNA"/>
</dbReference>
<evidence type="ECO:0000256" key="2">
    <source>
        <dbReference type="ARBA" id="ARBA00023043"/>
    </source>
</evidence>
<keyword evidence="2 3" id="KW-0040">ANK repeat</keyword>
<dbReference type="InterPro" id="IPR036770">
    <property type="entry name" value="Ankyrin_rpt-contain_sf"/>
</dbReference>
<proteinExistence type="predicted"/>
<sequence length="180" mass="19697">MGSKYSKQRHKPRISKAQIPWLLRGAIRSNNVETIQYLLTYPNHVNPSMVIDGVCPLNLAVELGHLQMVKILVKAGADIHVPDAPRYPLHQACLLGRSCIADLLIRSGSSLSAVTAENQSCLHLLADQSAERYLETARTLLSYNIDPNTLDDNGLAPLHIATLEMIPVISAAIDLPTSLM</sequence>
<dbReference type="SUPFAM" id="SSF48403">
    <property type="entry name" value="Ankyrin repeat"/>
    <property type="match status" value="1"/>
</dbReference>
<dbReference type="OrthoDB" id="6257694at2759"/>
<accession>A0A448WXL2</accession>
<dbReference type="PROSITE" id="PS50088">
    <property type="entry name" value="ANK_REPEAT"/>
    <property type="match status" value="1"/>
</dbReference>
<evidence type="ECO:0000256" key="1">
    <source>
        <dbReference type="ARBA" id="ARBA00022737"/>
    </source>
</evidence>
<organism evidence="4 5">
    <name type="scientific">Protopolystoma xenopodis</name>
    <dbReference type="NCBI Taxonomy" id="117903"/>
    <lineage>
        <taxon>Eukaryota</taxon>
        <taxon>Metazoa</taxon>
        <taxon>Spiralia</taxon>
        <taxon>Lophotrochozoa</taxon>
        <taxon>Platyhelminthes</taxon>
        <taxon>Monogenea</taxon>
        <taxon>Polyopisthocotylea</taxon>
        <taxon>Polystomatidea</taxon>
        <taxon>Polystomatidae</taxon>
        <taxon>Protopolystoma</taxon>
    </lineage>
</organism>
<dbReference type="PANTHER" id="PTHR24189">
    <property type="entry name" value="MYOTROPHIN"/>
    <property type="match status" value="1"/>
</dbReference>
<protein>
    <submittedName>
        <fullName evidence="4">Uncharacterized protein</fullName>
    </submittedName>
</protein>
<dbReference type="Proteomes" id="UP000784294">
    <property type="component" value="Unassembled WGS sequence"/>
</dbReference>
<dbReference type="Pfam" id="PF12796">
    <property type="entry name" value="Ank_2"/>
    <property type="match status" value="2"/>
</dbReference>
<reference evidence="4" key="1">
    <citation type="submission" date="2018-11" db="EMBL/GenBank/DDBJ databases">
        <authorList>
            <consortium name="Pathogen Informatics"/>
        </authorList>
    </citation>
    <scope>NUCLEOTIDE SEQUENCE</scope>
</reference>
<gene>
    <name evidence="4" type="ORF">PXEA_LOCUS16093</name>
</gene>
<dbReference type="InterPro" id="IPR002110">
    <property type="entry name" value="Ankyrin_rpt"/>
</dbReference>
<evidence type="ECO:0000256" key="3">
    <source>
        <dbReference type="PROSITE-ProRule" id="PRU00023"/>
    </source>
</evidence>
<dbReference type="InterPro" id="IPR050745">
    <property type="entry name" value="Multifunctional_regulatory"/>
</dbReference>